<dbReference type="InterPro" id="IPR023346">
    <property type="entry name" value="Lysozyme-like_dom_sf"/>
</dbReference>
<proteinExistence type="inferred from homology"/>
<dbReference type="PANTHER" id="PTHR37423">
    <property type="entry name" value="SOLUBLE LYTIC MUREIN TRANSGLYCOSYLASE-RELATED"/>
    <property type="match status" value="1"/>
</dbReference>
<evidence type="ECO:0000313" key="3">
    <source>
        <dbReference type="EMBL" id="AXC85123.1"/>
    </source>
</evidence>
<organism evidence="3 4">
    <name type="scientific">Salmonella enterica subsp. salamae serovar 56:b:[1,5]</name>
    <dbReference type="NCBI Taxonomy" id="2577858"/>
    <lineage>
        <taxon>Bacteria</taxon>
        <taxon>Pseudomonadati</taxon>
        <taxon>Pseudomonadota</taxon>
        <taxon>Gammaproteobacteria</taxon>
        <taxon>Enterobacterales</taxon>
        <taxon>Enterobacteriaceae</taxon>
        <taxon>Salmonella</taxon>
    </lineage>
</organism>
<accession>A0A6C7D2Q8</accession>
<dbReference type="Gene3D" id="1.10.530.10">
    <property type="match status" value="1"/>
</dbReference>
<dbReference type="InterPro" id="IPR008258">
    <property type="entry name" value="Transglycosylase_SLT_dom_1"/>
</dbReference>
<dbReference type="PANTHER" id="PTHR37423:SF2">
    <property type="entry name" value="MEMBRANE-BOUND LYTIC MUREIN TRANSGLYCOSYLASE C"/>
    <property type="match status" value="1"/>
</dbReference>
<dbReference type="SUPFAM" id="SSF53955">
    <property type="entry name" value="Lysozyme-like"/>
    <property type="match status" value="1"/>
</dbReference>
<feature type="domain" description="Transglycosylase SLT" evidence="2">
    <location>
        <begin position="233"/>
        <end position="339"/>
    </location>
</feature>
<sequence>MPVVPTTSGRQVQSRGVSTQGFTAFKTPNMGEVIGGVAEQYAGVLAQAKQRANVAMAQDASLSLSQISSDLLNNPETGLLNLKGKNAIGKGEEYTQQFDSQVEQLAMTLPDDQSRNAFMQQAQQQRIQFTTQAGRHEIGQVRQYEADMQDATLKNLSMQFRNPAMANQAGLKAYHSIIAYGEAHGQSQEEIEQNWVSWRENAENGAAEAWYVPMYQQMMGPNGKIEVTDTPSEAQLFSAIIWQESGGNQYGKDGTPLVSPKGAVGVAQVTEDTGPEAARLAGVPWDRDKWLNDPRYNARLGQAYFGAQMKKYDNNPVLAVAAYNAGPGKVDGWIKQIGDPRTGEVSNAQFAAAIPYDETRNYVAKVTGSAGAIPGSATMENLIAQPFWNAMSPDKKSQMMSKVAGMYDMQASAGRVALQSRMQDDLSKIEAGKQVTPISAHEWAAVMPLQAAPAERLQMEKTFQQYQQAMTLQPVYQTIMQGNVQQGTAAVQAMAPQENDPDFKYKAELYASAKVKLGQVLKAREADPGAWLQQNSPVVQAAFQQYLNDPSSGEYLVSRIQSEKDRLGIMSKKVLPESMVNDVLQRIDNTQESSVKAIQSVAQSFGKYSDQVMQQVQNKAFPALKVVMSTENQRAADALWQIRNVPTSDLRSGLDKNQADSADSSWTDQFKDFSSTLIPQRNGAENWTIYNEQGKRLTYNYMQRGMSASDAAKQAYQDLLGEQYQTNGTWRLPNRTGVDIRDVNDGANAYLKNLSADQIMPLIGDPRLPDEVNREQSISRIRDNAQWVTNSDETGLTLMLNGLIVNGADGNPITVPFNDLAKLGTTNRSVWNSITKFIDTPVKYTPGQSKEYSAESQRDNLINIFQNGQQSGR</sequence>
<dbReference type="Pfam" id="PF01464">
    <property type="entry name" value="SLT"/>
    <property type="match status" value="1"/>
</dbReference>
<protein>
    <submittedName>
        <fullName evidence="3">Lytic transglycosylase, catalytic</fullName>
    </submittedName>
</protein>
<dbReference type="Proteomes" id="UP000251983">
    <property type="component" value="Chromosome"/>
</dbReference>
<dbReference type="EMBL" id="CP029995">
    <property type="protein sequence ID" value="AXC85123.1"/>
    <property type="molecule type" value="Genomic_DNA"/>
</dbReference>
<reference evidence="3 4" key="1">
    <citation type="submission" date="2018-06" db="EMBL/GenBank/DDBJ databases">
        <title>Salmonella Enterica genomes from various sources.</title>
        <authorList>
            <person name="Nash J.H.E."/>
            <person name="Robertson J."/>
            <person name="Bessonov K."/>
        </authorList>
    </citation>
    <scope>NUCLEOTIDE SEQUENCE [LARGE SCALE GENOMIC DNA]</scope>
    <source>
        <strain evidence="3 4">SA20053897</strain>
    </source>
</reference>
<gene>
    <name evidence="3" type="ORF">DOE57_07270</name>
</gene>
<dbReference type="RefSeq" id="WP_114052368.1">
    <property type="nucleotide sequence ID" value="NZ_CP029995.1"/>
</dbReference>
<evidence type="ECO:0000313" key="4">
    <source>
        <dbReference type="Proteomes" id="UP000251983"/>
    </source>
</evidence>
<name>A0A6C7D2Q8_SALER</name>
<comment type="similarity">
    <text evidence="1">Belongs to the transglycosylase Slt family.</text>
</comment>
<evidence type="ECO:0000256" key="1">
    <source>
        <dbReference type="ARBA" id="ARBA00007734"/>
    </source>
</evidence>
<evidence type="ECO:0000259" key="2">
    <source>
        <dbReference type="Pfam" id="PF01464"/>
    </source>
</evidence>
<dbReference type="AlphaFoldDB" id="A0A6C7D2Q8"/>